<feature type="compositionally biased region" description="Basic and acidic residues" evidence="5">
    <location>
        <begin position="609"/>
        <end position="620"/>
    </location>
</feature>
<feature type="transmembrane region" description="Helical" evidence="6">
    <location>
        <begin position="265"/>
        <end position="290"/>
    </location>
</feature>
<evidence type="ECO:0000256" key="3">
    <source>
        <dbReference type="ARBA" id="ARBA00022989"/>
    </source>
</evidence>
<dbReference type="Proteomes" id="UP000515908">
    <property type="component" value="Chromosome 02"/>
</dbReference>
<dbReference type="AlphaFoldDB" id="A0A7G2C2F3"/>
<dbReference type="VEuPathDB" id="TriTrypDB:ADEAN_000142200"/>
<evidence type="ECO:0000256" key="4">
    <source>
        <dbReference type="ARBA" id="ARBA00023136"/>
    </source>
</evidence>
<accession>A0A7G2C2F3</accession>
<name>A0A7G2C2F3_9TRYP</name>
<feature type="transmembrane region" description="Helical" evidence="6">
    <location>
        <begin position="958"/>
        <end position="976"/>
    </location>
</feature>
<dbReference type="InterPro" id="IPR011701">
    <property type="entry name" value="MFS"/>
</dbReference>
<feature type="transmembrane region" description="Helical" evidence="6">
    <location>
        <begin position="922"/>
        <end position="946"/>
    </location>
</feature>
<keyword evidence="8" id="KW-1185">Reference proteome</keyword>
<feature type="region of interest" description="Disordered" evidence="5">
    <location>
        <begin position="67"/>
        <end position="113"/>
    </location>
</feature>
<feature type="region of interest" description="Disordered" evidence="5">
    <location>
        <begin position="609"/>
        <end position="669"/>
    </location>
</feature>
<evidence type="ECO:0000256" key="2">
    <source>
        <dbReference type="ARBA" id="ARBA00022692"/>
    </source>
</evidence>
<dbReference type="SUPFAM" id="SSF103473">
    <property type="entry name" value="MFS general substrate transporter"/>
    <property type="match status" value="2"/>
</dbReference>
<evidence type="ECO:0000256" key="1">
    <source>
        <dbReference type="ARBA" id="ARBA00004141"/>
    </source>
</evidence>
<dbReference type="PANTHER" id="PTHR21576">
    <property type="entry name" value="UNCHARACTERIZED NODULIN-LIKE PROTEIN"/>
    <property type="match status" value="1"/>
</dbReference>
<evidence type="ECO:0000313" key="7">
    <source>
        <dbReference type="EMBL" id="CAD2213978.1"/>
    </source>
</evidence>
<comment type="subcellular location">
    <subcellularLocation>
        <location evidence="1">Membrane</location>
        <topology evidence="1">Multi-pass membrane protein</topology>
    </subcellularLocation>
</comment>
<dbReference type="GO" id="GO:0016020">
    <property type="term" value="C:membrane"/>
    <property type="evidence" value="ECO:0007669"/>
    <property type="project" value="UniProtKB-SubCell"/>
</dbReference>
<keyword evidence="4 6" id="KW-0472">Membrane</keyword>
<feature type="transmembrane region" description="Helical" evidence="6">
    <location>
        <begin position="395"/>
        <end position="415"/>
    </location>
</feature>
<evidence type="ECO:0000313" key="8">
    <source>
        <dbReference type="Proteomes" id="UP000515908"/>
    </source>
</evidence>
<feature type="compositionally biased region" description="Polar residues" evidence="5">
    <location>
        <begin position="7"/>
        <end position="19"/>
    </location>
</feature>
<feature type="transmembrane region" description="Helical" evidence="6">
    <location>
        <begin position="892"/>
        <end position="916"/>
    </location>
</feature>
<feature type="transmembrane region" description="Helical" evidence="6">
    <location>
        <begin position="554"/>
        <end position="572"/>
    </location>
</feature>
<sequence length="1066" mass="118514">MSKPSSRRPSQNNTPIHSATNRRRNTLENSTDQDPLLLSGRESSSVRVPLQSDQIASLLKLGDGFALTFTPQNSAPASPLTVPNRRQSGPSAFPDSASPRAKSRPTDAAGHTLPLGITNKAKEEKGGPLEIHTPPPPPPLEACQAGEDSMEVTVNNNSFLDFKKRKSYAEEPLIPTEVYQTPTGKGENMVFVSEPHKKVKFSPSTKNPPEEYPVRAPDPSSGTHFMPTVVQVPNEPQGEDAVASMTGAPVLIYPKKIDNMYRFRILFAGLCLFVVSSLQGLHALFGLMLLDKMFKYSLTESINIYTCGAAFGMFVFPFGVLYDFFGPRPGIAIATAMMIAAEVCLALAFKGTITPTPTKIAIFYALMSWGCYTLDVTVLPAVLTHMPRDRGQPTGLLKTFSGLGASFISCLYRGFFTSVGNKLNDPFSALMWFCLALTALVGLVCIWYMHDAPYVVTRAEQFMAKRVVKKKINKEKKEYTPDEVEKNETAFNELLKLRLKKYLIRNRYMAQLMPKRRYNIVTIILVLLNFYLTIQAICAAFFADEMTPGKYRGIAIGAIVIVVLLVILVIPIRAIDEPSPQDEEVVGKAKAQEQKLREKKEERLLEEYKSEKRERRRSERLTSTQNVGNADDDDEDDVVYLEPDSAVRRERLTATEDSATRRKMKDSKENSMVVKNVTNIDRETTLMELEVDDISAGFSRTTRTGNGNPLDLSVGPGGLLSLSTSDNYSYYDDSVPNPAAIALSASLRYTNSRQTSDYPENPLSGGNELQQESSGTLQVVAQPSSSYDNPYIESINVCGEMFVAPVYRSSFLKSLTYIDIYLLGYTTLVMWGIGLTTTANYNIYIMLMARDLKMDYKMYILFSAMSGVFVAGGRVFIGVWERITMILKQKKGIYITATAVYPVCSILMLIGTVLWAALPGKYILVMSYLFTSAAYGASTSVTPYVITAIFEKDIGTHYGFCFLGAAIGMVIFYRVLFYELYLKEAIEYPPQLGFVGKRCIGKRVCLNNTLIAYNLFTASAVVTSFWLHFRYKQLVTGKVSAPKRIFFPVLKRIFCCSCCKKDTAAS</sequence>
<organism evidence="7 8">
    <name type="scientific">Angomonas deanei</name>
    <dbReference type="NCBI Taxonomy" id="59799"/>
    <lineage>
        <taxon>Eukaryota</taxon>
        <taxon>Discoba</taxon>
        <taxon>Euglenozoa</taxon>
        <taxon>Kinetoplastea</taxon>
        <taxon>Metakinetoplastina</taxon>
        <taxon>Trypanosomatida</taxon>
        <taxon>Trypanosomatidae</taxon>
        <taxon>Strigomonadinae</taxon>
        <taxon>Angomonas</taxon>
    </lineage>
</organism>
<protein>
    <submittedName>
        <fullName evidence="7">Major Facilitator Superfamily, putative</fullName>
    </submittedName>
</protein>
<feature type="transmembrane region" description="Helical" evidence="6">
    <location>
        <begin position="1010"/>
        <end position="1029"/>
    </location>
</feature>
<feature type="transmembrane region" description="Helical" evidence="6">
    <location>
        <begin position="818"/>
        <end position="839"/>
    </location>
</feature>
<feature type="transmembrane region" description="Helical" evidence="6">
    <location>
        <begin position="302"/>
        <end position="324"/>
    </location>
</feature>
<dbReference type="InterPro" id="IPR036259">
    <property type="entry name" value="MFS_trans_sf"/>
</dbReference>
<feature type="compositionally biased region" description="Basic and acidic residues" evidence="5">
    <location>
        <begin position="645"/>
        <end position="660"/>
    </location>
</feature>
<feature type="region of interest" description="Disordered" evidence="5">
    <location>
        <begin position="753"/>
        <end position="775"/>
    </location>
</feature>
<feature type="transmembrane region" description="Helical" evidence="6">
    <location>
        <begin position="427"/>
        <end position="449"/>
    </location>
</feature>
<dbReference type="EMBL" id="LR877146">
    <property type="protein sequence ID" value="CAD2213978.1"/>
    <property type="molecule type" value="Genomic_DNA"/>
</dbReference>
<gene>
    <name evidence="7" type="ORF">ADEAN_000142200</name>
</gene>
<evidence type="ECO:0000256" key="6">
    <source>
        <dbReference type="SAM" id="Phobius"/>
    </source>
</evidence>
<dbReference type="PANTHER" id="PTHR21576:SF157">
    <property type="entry name" value="NODULIN-LIKE DOMAIN-CONTAINING PROTEIN"/>
    <property type="match status" value="1"/>
</dbReference>
<feature type="transmembrane region" description="Helical" evidence="6">
    <location>
        <begin position="361"/>
        <end position="383"/>
    </location>
</feature>
<dbReference type="GO" id="GO:0022857">
    <property type="term" value="F:transmembrane transporter activity"/>
    <property type="evidence" value="ECO:0007669"/>
    <property type="project" value="InterPro"/>
</dbReference>
<reference evidence="7 8" key="1">
    <citation type="submission" date="2020-08" db="EMBL/GenBank/DDBJ databases">
        <authorList>
            <person name="Newling K."/>
            <person name="Davey J."/>
            <person name="Forrester S."/>
        </authorList>
    </citation>
    <scope>NUCLEOTIDE SEQUENCE [LARGE SCALE GENOMIC DNA]</scope>
    <source>
        <strain evidence="8">Crithidia deanei Carvalho (ATCC PRA-265)</strain>
    </source>
</reference>
<feature type="transmembrane region" description="Helical" evidence="6">
    <location>
        <begin position="331"/>
        <end position="349"/>
    </location>
</feature>
<feature type="compositionally biased region" description="Acidic residues" evidence="5">
    <location>
        <begin position="630"/>
        <end position="639"/>
    </location>
</feature>
<dbReference type="Gene3D" id="1.20.1250.20">
    <property type="entry name" value="MFS general substrate transporter like domains"/>
    <property type="match status" value="1"/>
</dbReference>
<evidence type="ECO:0000256" key="5">
    <source>
        <dbReference type="SAM" id="MobiDB-lite"/>
    </source>
</evidence>
<feature type="transmembrane region" description="Helical" evidence="6">
    <location>
        <begin position="518"/>
        <end position="542"/>
    </location>
</feature>
<feature type="region of interest" description="Disordered" evidence="5">
    <location>
        <begin position="1"/>
        <end position="49"/>
    </location>
</feature>
<feature type="transmembrane region" description="Helical" evidence="6">
    <location>
        <begin position="859"/>
        <end position="880"/>
    </location>
</feature>
<dbReference type="Pfam" id="PF07690">
    <property type="entry name" value="MFS_1"/>
    <property type="match status" value="1"/>
</dbReference>
<proteinExistence type="predicted"/>
<keyword evidence="2 6" id="KW-0812">Transmembrane</keyword>
<keyword evidence="3 6" id="KW-1133">Transmembrane helix</keyword>
<feature type="region of interest" description="Disordered" evidence="5">
    <location>
        <begin position="199"/>
        <end position="219"/>
    </location>
</feature>